<dbReference type="EMBL" id="JACHIP010000004">
    <property type="protein sequence ID" value="MBB5058142.1"/>
    <property type="molecule type" value="Genomic_DNA"/>
</dbReference>
<evidence type="ECO:0000313" key="2">
    <source>
        <dbReference type="EMBL" id="MBB5058142.1"/>
    </source>
</evidence>
<keyword evidence="1" id="KW-0732">Signal</keyword>
<gene>
    <name evidence="2" type="ORF">HDF16_002856</name>
</gene>
<evidence type="ECO:0008006" key="4">
    <source>
        <dbReference type="Google" id="ProtNLM"/>
    </source>
</evidence>
<protein>
    <recommendedName>
        <fullName evidence="4">Transporter</fullName>
    </recommendedName>
</protein>
<proteinExistence type="predicted"/>
<dbReference type="Proteomes" id="UP000540989">
    <property type="component" value="Unassembled WGS sequence"/>
</dbReference>
<feature type="chain" id="PRO_5031235041" description="Transporter" evidence="1">
    <location>
        <begin position="34"/>
        <end position="321"/>
    </location>
</feature>
<dbReference type="RefSeq" id="WP_184217598.1">
    <property type="nucleotide sequence ID" value="NZ_JACHIP010000004.1"/>
</dbReference>
<organism evidence="2 3">
    <name type="scientific">Granulicella aggregans</name>
    <dbReference type="NCBI Taxonomy" id="474949"/>
    <lineage>
        <taxon>Bacteria</taxon>
        <taxon>Pseudomonadati</taxon>
        <taxon>Acidobacteriota</taxon>
        <taxon>Terriglobia</taxon>
        <taxon>Terriglobales</taxon>
        <taxon>Acidobacteriaceae</taxon>
        <taxon>Granulicella</taxon>
    </lineage>
</organism>
<evidence type="ECO:0000313" key="3">
    <source>
        <dbReference type="Proteomes" id="UP000540989"/>
    </source>
</evidence>
<reference evidence="2 3" key="1">
    <citation type="submission" date="2020-08" db="EMBL/GenBank/DDBJ databases">
        <title>Genomic Encyclopedia of Type Strains, Phase IV (KMG-V): Genome sequencing to study the core and pangenomes of soil and plant-associated prokaryotes.</title>
        <authorList>
            <person name="Whitman W."/>
        </authorList>
    </citation>
    <scope>NUCLEOTIDE SEQUENCE [LARGE SCALE GENOMIC DNA]</scope>
    <source>
        <strain evidence="2 3">M8UP14</strain>
    </source>
</reference>
<name>A0A7W8E411_9BACT</name>
<feature type="signal peptide" evidence="1">
    <location>
        <begin position="1"/>
        <end position="33"/>
    </location>
</feature>
<sequence length="321" mass="35936">MKIQHKLRAALISIPRIAIGLAFFATASIPLHAQTSDDGIMLSRQKYCTGVFFGYDSWDHYWEGSLNRTNGNLGTVITRTVSYTGNYALTDKINILGTVPYIWTDATQGVLHGQRGFQDFSLAVKYKALSIPVKQFGAIRLIGVLGGSVPMTNYTPDLQPLSLGNHSKTLNGRLTVNFLGKRGLYLNAGTAYVLRSNVTLDRSSYYTNGQLYLSNQVAMPNQFEYTVAAGYRRNDTTLTGHFSQQQTRGGGDIRRQDSPFISNRVNFSKAGFTLTYPLPRVRDLQYWLIYDNTFDGRNVGQSSTYTTGFLYTFNFEKKARP</sequence>
<dbReference type="AlphaFoldDB" id="A0A7W8E411"/>
<evidence type="ECO:0000256" key="1">
    <source>
        <dbReference type="SAM" id="SignalP"/>
    </source>
</evidence>
<comment type="caution">
    <text evidence="2">The sequence shown here is derived from an EMBL/GenBank/DDBJ whole genome shotgun (WGS) entry which is preliminary data.</text>
</comment>
<keyword evidence="3" id="KW-1185">Reference proteome</keyword>
<accession>A0A7W8E411</accession>